<evidence type="ECO:0000313" key="12">
    <source>
        <dbReference type="EMBL" id="CBX28471.1"/>
    </source>
</evidence>
<evidence type="ECO:0000256" key="2">
    <source>
        <dbReference type="ARBA" id="ARBA00005811"/>
    </source>
</evidence>
<evidence type="ECO:0000256" key="9">
    <source>
        <dbReference type="ARBA" id="ARBA00023136"/>
    </source>
</evidence>
<organism evidence="12">
    <name type="scientific">uncultured Desulfobacterium sp</name>
    <dbReference type="NCBI Taxonomy" id="201089"/>
    <lineage>
        <taxon>Bacteria</taxon>
        <taxon>Pseudomonadati</taxon>
        <taxon>Thermodesulfobacteriota</taxon>
        <taxon>Desulfobacteria</taxon>
        <taxon>Desulfobacterales</taxon>
        <taxon>Desulfobacteriaceae</taxon>
        <taxon>Desulfobacterium</taxon>
        <taxon>environmental samples</taxon>
    </lineage>
</organism>
<dbReference type="Gene3D" id="3.30.420.270">
    <property type="match status" value="1"/>
</dbReference>
<dbReference type="EMBL" id="FR695868">
    <property type="protein sequence ID" value="CBX28471.1"/>
    <property type="molecule type" value="Genomic_DNA"/>
</dbReference>
<evidence type="ECO:0000256" key="1">
    <source>
        <dbReference type="ARBA" id="ARBA00004249"/>
    </source>
</evidence>
<evidence type="ECO:0000256" key="7">
    <source>
        <dbReference type="ARBA" id="ARBA00022927"/>
    </source>
</evidence>
<dbReference type="GO" id="GO:0015031">
    <property type="term" value="P:protein transport"/>
    <property type="evidence" value="ECO:0007669"/>
    <property type="project" value="UniProtKB-KW"/>
</dbReference>
<evidence type="ECO:0000256" key="8">
    <source>
        <dbReference type="ARBA" id="ARBA00022989"/>
    </source>
</evidence>
<dbReference type="InterPro" id="IPR003400">
    <property type="entry name" value="ExbD"/>
</dbReference>
<evidence type="ECO:0008006" key="13">
    <source>
        <dbReference type="Google" id="ProtNLM"/>
    </source>
</evidence>
<keyword evidence="3 10" id="KW-0813">Transport</keyword>
<feature type="transmembrane region" description="Helical" evidence="11">
    <location>
        <begin position="20"/>
        <end position="38"/>
    </location>
</feature>
<keyword evidence="5" id="KW-0997">Cell inner membrane</keyword>
<name>E1YD27_9BACT</name>
<gene>
    <name evidence="12" type="ORF">N47_G37950</name>
</gene>
<dbReference type="GO" id="GO:0022857">
    <property type="term" value="F:transmembrane transporter activity"/>
    <property type="evidence" value="ECO:0007669"/>
    <property type="project" value="InterPro"/>
</dbReference>
<dbReference type="PANTHER" id="PTHR30558">
    <property type="entry name" value="EXBD MEMBRANE COMPONENT OF PMF-DRIVEN MACROMOLECULE IMPORT SYSTEM"/>
    <property type="match status" value="1"/>
</dbReference>
<evidence type="ECO:0000256" key="11">
    <source>
        <dbReference type="SAM" id="Phobius"/>
    </source>
</evidence>
<keyword evidence="6 10" id="KW-0812">Transmembrane</keyword>
<evidence type="ECO:0000256" key="5">
    <source>
        <dbReference type="ARBA" id="ARBA00022519"/>
    </source>
</evidence>
<keyword evidence="4" id="KW-1003">Cell membrane</keyword>
<dbReference type="GO" id="GO:0005886">
    <property type="term" value="C:plasma membrane"/>
    <property type="evidence" value="ECO:0007669"/>
    <property type="project" value="UniProtKB-SubCell"/>
</dbReference>
<keyword evidence="7 10" id="KW-0653">Protein transport</keyword>
<sequence length="141" mass="15450">MMAGGDKDRLMSDINVTPFVDVMLVLLIIFMATAPMMVQGVNVSLPEATTKPLASEKEHLIITLDKGGNIFINNYKVAPEQLQIKIKKILEGRLDQEVYLRADKDISYGAVVGLMAEIKEAGVEKLGMVTEPVESKTTGEK</sequence>
<keyword evidence="8 11" id="KW-1133">Transmembrane helix</keyword>
<evidence type="ECO:0000256" key="3">
    <source>
        <dbReference type="ARBA" id="ARBA00022448"/>
    </source>
</evidence>
<dbReference type="PANTHER" id="PTHR30558:SF12">
    <property type="entry name" value="BIOPOLYMER TRANSPORT PROTEIN EXBD"/>
    <property type="match status" value="1"/>
</dbReference>
<dbReference type="AlphaFoldDB" id="E1YD27"/>
<proteinExistence type="inferred from homology"/>
<evidence type="ECO:0000256" key="6">
    <source>
        <dbReference type="ARBA" id="ARBA00022692"/>
    </source>
</evidence>
<dbReference type="InterPro" id="IPR014168">
    <property type="entry name" value="Tol-Pal_TolR"/>
</dbReference>
<comment type="subcellular location">
    <subcellularLocation>
        <location evidence="1">Cell inner membrane</location>
        <topology evidence="1">Single-pass type II membrane protein</topology>
    </subcellularLocation>
    <subcellularLocation>
        <location evidence="10">Cell membrane</location>
        <topology evidence="10">Single-pass type II membrane protein</topology>
    </subcellularLocation>
</comment>
<accession>E1YD27</accession>
<evidence type="ECO:0000256" key="10">
    <source>
        <dbReference type="RuleBase" id="RU003879"/>
    </source>
</evidence>
<dbReference type="Pfam" id="PF02472">
    <property type="entry name" value="ExbD"/>
    <property type="match status" value="1"/>
</dbReference>
<protein>
    <recommendedName>
        <fullName evidence="13">Protein TolR</fullName>
    </recommendedName>
</protein>
<keyword evidence="9 11" id="KW-0472">Membrane</keyword>
<evidence type="ECO:0000256" key="4">
    <source>
        <dbReference type="ARBA" id="ARBA00022475"/>
    </source>
</evidence>
<reference evidence="12" key="1">
    <citation type="journal article" date="2011" name="Environ. Microbiol.">
        <title>Genomic insights into the metabolic potential of the polycyclic aromatic hydrocarbon degrading sulfate-reducing Deltaproteobacterium N47.</title>
        <authorList>
            <person name="Bergmann F."/>
            <person name="Selesi D."/>
            <person name="Weinmaier T."/>
            <person name="Tischler P."/>
            <person name="Rattei T."/>
            <person name="Meckenstock R.U."/>
        </authorList>
    </citation>
    <scope>NUCLEOTIDE SEQUENCE</scope>
</reference>
<comment type="similarity">
    <text evidence="2 10">Belongs to the ExbD/TolR family.</text>
</comment>
<dbReference type="NCBIfam" id="TIGR02801">
    <property type="entry name" value="tolR"/>
    <property type="match status" value="1"/>
</dbReference>